<dbReference type="Proteomes" id="UP000036681">
    <property type="component" value="Unplaced"/>
</dbReference>
<evidence type="ECO:0000313" key="1">
    <source>
        <dbReference type="Proteomes" id="UP000036681"/>
    </source>
</evidence>
<dbReference type="WBParaSite" id="ALUE_0001656401-mRNA-1">
    <property type="protein sequence ID" value="ALUE_0001656401-mRNA-1"/>
    <property type="gene ID" value="ALUE_0001656401"/>
</dbReference>
<protein>
    <submittedName>
        <fullName evidence="2">Mediator complex subunit 17</fullName>
    </submittedName>
</protein>
<organism evidence="1 2">
    <name type="scientific">Ascaris lumbricoides</name>
    <name type="common">Giant roundworm</name>
    <dbReference type="NCBI Taxonomy" id="6252"/>
    <lineage>
        <taxon>Eukaryota</taxon>
        <taxon>Metazoa</taxon>
        <taxon>Ecdysozoa</taxon>
        <taxon>Nematoda</taxon>
        <taxon>Chromadorea</taxon>
        <taxon>Rhabditida</taxon>
        <taxon>Spirurina</taxon>
        <taxon>Ascaridomorpha</taxon>
        <taxon>Ascaridoidea</taxon>
        <taxon>Ascarididae</taxon>
        <taxon>Ascaris</taxon>
    </lineage>
</organism>
<reference evidence="2" key="1">
    <citation type="submission" date="2017-02" db="UniProtKB">
        <authorList>
            <consortium name="WormBaseParasite"/>
        </authorList>
    </citation>
    <scope>IDENTIFICATION</scope>
</reference>
<keyword evidence="1" id="KW-1185">Reference proteome</keyword>
<proteinExistence type="predicted"/>
<evidence type="ECO:0000313" key="2">
    <source>
        <dbReference type="WBParaSite" id="ALUE_0001656401-mRNA-1"/>
    </source>
</evidence>
<accession>A0A0M3IEM4</accession>
<dbReference type="AlphaFoldDB" id="A0A0M3IEM4"/>
<sequence length="96" mass="10516">MNALLSDSSVLPSAQRRDKSLDEGIGVVRLDLVKGGAMKELEWKGKGMPPFDLTEDGIAGKGMTGLHRVAEFIGEVEEKVEWEDCEAPEKAEMVKK</sequence>
<name>A0A0M3IEM4_ASCLU</name>